<dbReference type="InterPro" id="IPR043762">
    <property type="entry name" value="DUF5708"/>
</dbReference>
<gene>
    <name evidence="6" type="ORF">J5X75_42240</name>
</gene>
<dbReference type="Pfam" id="PF18969">
    <property type="entry name" value="DUF5708"/>
    <property type="match status" value="1"/>
</dbReference>
<dbReference type="PROSITE" id="PS50111">
    <property type="entry name" value="CHEMOTAXIS_TRANSDUC_2"/>
    <property type="match status" value="1"/>
</dbReference>
<dbReference type="SMART" id="SM00283">
    <property type="entry name" value="MA"/>
    <property type="match status" value="1"/>
</dbReference>
<dbReference type="InterPro" id="IPR004089">
    <property type="entry name" value="MCPsignal_dom"/>
</dbReference>
<dbReference type="InterPro" id="IPR004090">
    <property type="entry name" value="Chemotax_Me-accpt_rcpt"/>
</dbReference>
<dbReference type="PRINTS" id="PR00260">
    <property type="entry name" value="CHEMTRNSDUCR"/>
</dbReference>
<dbReference type="EMBL" id="JAGFNS010000054">
    <property type="protein sequence ID" value="MBO3744132.1"/>
    <property type="molecule type" value="Genomic_DNA"/>
</dbReference>
<dbReference type="PANTHER" id="PTHR32089:SF112">
    <property type="entry name" value="LYSOZYME-LIKE PROTEIN-RELATED"/>
    <property type="match status" value="1"/>
</dbReference>
<dbReference type="PANTHER" id="PTHR32089">
    <property type="entry name" value="METHYL-ACCEPTING CHEMOTAXIS PROTEIN MCPB"/>
    <property type="match status" value="1"/>
</dbReference>
<evidence type="ECO:0000256" key="1">
    <source>
        <dbReference type="ARBA" id="ARBA00023224"/>
    </source>
</evidence>
<dbReference type="Gene3D" id="1.10.287.950">
    <property type="entry name" value="Methyl-accepting chemotaxis protein"/>
    <property type="match status" value="1"/>
</dbReference>
<proteinExistence type="inferred from homology"/>
<evidence type="ECO:0000259" key="5">
    <source>
        <dbReference type="PROSITE" id="PS50111"/>
    </source>
</evidence>
<protein>
    <recommendedName>
        <fullName evidence="5">Methyl-accepting transducer domain-containing protein</fullName>
    </recommendedName>
</protein>
<evidence type="ECO:0000256" key="3">
    <source>
        <dbReference type="PROSITE-ProRule" id="PRU00284"/>
    </source>
</evidence>
<keyword evidence="4" id="KW-0812">Transmembrane</keyword>
<feature type="transmembrane region" description="Helical" evidence="4">
    <location>
        <begin position="281"/>
        <end position="299"/>
    </location>
</feature>
<evidence type="ECO:0000256" key="4">
    <source>
        <dbReference type="SAM" id="Phobius"/>
    </source>
</evidence>
<reference evidence="6 7" key="1">
    <citation type="submission" date="2021-03" db="EMBL/GenBank/DDBJ databases">
        <title>Actinoplanes flavus sp. nov., a novel actinomycete isolated from Coconut Palm rhizosphere soil.</title>
        <authorList>
            <person name="Luo X."/>
        </authorList>
    </citation>
    <scope>NUCLEOTIDE SEQUENCE [LARGE SCALE GENOMIC DNA]</scope>
    <source>
        <strain evidence="6 7">NEAU-H7</strain>
    </source>
</reference>
<dbReference type="Pfam" id="PF00015">
    <property type="entry name" value="MCPsignal"/>
    <property type="match status" value="1"/>
</dbReference>
<dbReference type="RefSeq" id="WP_208473367.1">
    <property type="nucleotide sequence ID" value="NZ_JAGFNS010000054.1"/>
</dbReference>
<comment type="caution">
    <text evidence="6">The sequence shown here is derived from an EMBL/GenBank/DDBJ whole genome shotgun (WGS) entry which is preliminary data.</text>
</comment>
<name>A0ABS3UZX3_9ACTN</name>
<keyword evidence="4" id="KW-0472">Membrane</keyword>
<organism evidence="6 7">
    <name type="scientific">Actinoplanes flavus</name>
    <dbReference type="NCBI Taxonomy" id="2820290"/>
    <lineage>
        <taxon>Bacteria</taxon>
        <taxon>Bacillati</taxon>
        <taxon>Actinomycetota</taxon>
        <taxon>Actinomycetes</taxon>
        <taxon>Micromonosporales</taxon>
        <taxon>Micromonosporaceae</taxon>
        <taxon>Actinoplanes</taxon>
    </lineage>
</organism>
<evidence type="ECO:0000313" key="7">
    <source>
        <dbReference type="Proteomes" id="UP000679690"/>
    </source>
</evidence>
<dbReference type="SUPFAM" id="SSF58104">
    <property type="entry name" value="Methyl-accepting chemotaxis protein (MCP) signaling domain"/>
    <property type="match status" value="1"/>
</dbReference>
<feature type="domain" description="Methyl-accepting transducer" evidence="5">
    <location>
        <begin position="1"/>
        <end position="175"/>
    </location>
</feature>
<keyword evidence="4" id="KW-1133">Transmembrane helix</keyword>
<comment type="similarity">
    <text evidence="2">Belongs to the methyl-accepting chemotaxis (MCP) protein family.</text>
</comment>
<dbReference type="Proteomes" id="UP000679690">
    <property type="component" value="Unassembled WGS sequence"/>
</dbReference>
<keyword evidence="1 3" id="KW-0807">Transducer</keyword>
<keyword evidence="7" id="KW-1185">Reference proteome</keyword>
<evidence type="ECO:0000313" key="6">
    <source>
        <dbReference type="EMBL" id="MBO3744132.1"/>
    </source>
</evidence>
<sequence>MTASIDEIFQSASTRVATEAMSNARETATTVQRLGAASAEIGDILKVINSLAEQTNLLALNATIEAARVGEAGKGFAVVASEVKELALETAQATEDIAAKTLAIQTTTGEVTEAIAPIAGVVEQVNDLQTTIAAAMEEQSATSSEIGRNVSQVAAGSNEIAHKITLVAGATDSTAQSAGATRESAAELTRIATRVDGLLHTQSHGNSDEHRLWIDRRPTSVGSADGWQAIRCELRCRIYLEGRMRSIGKDLLTGVGLLVLGLLLWLFAADIRIPIFTLPKVGVVLMIIGVLEVGYAVYLKTRGDAAQRP</sequence>
<accession>A0ABS3UZX3</accession>
<feature type="transmembrane region" description="Helical" evidence="4">
    <location>
        <begin position="251"/>
        <end position="269"/>
    </location>
</feature>
<evidence type="ECO:0000256" key="2">
    <source>
        <dbReference type="ARBA" id="ARBA00029447"/>
    </source>
</evidence>